<evidence type="ECO:0000256" key="1">
    <source>
        <dbReference type="SAM" id="MobiDB-lite"/>
    </source>
</evidence>
<evidence type="ECO:0000313" key="3">
    <source>
        <dbReference type="EMBL" id="AKH40338.1"/>
    </source>
</evidence>
<protein>
    <submittedName>
        <fullName evidence="3">ORF3</fullName>
    </submittedName>
</protein>
<feature type="region of interest" description="Disordered" evidence="1">
    <location>
        <begin position="1"/>
        <end position="30"/>
    </location>
</feature>
<proteinExistence type="predicted"/>
<name>A0A0F7KMQ3_9VIRU</name>
<accession>A0A0F7KMQ3</accession>
<feature type="transmembrane region" description="Helical" evidence="2">
    <location>
        <begin position="50"/>
        <end position="71"/>
    </location>
</feature>
<organism evidence="3">
    <name type="scientific">Kallithea virus</name>
    <dbReference type="NCBI Taxonomy" id="1654582"/>
    <lineage>
        <taxon>Viruses</taxon>
        <taxon>Viruses incertae sedis</taxon>
        <taxon>Naldaviricetes</taxon>
        <taxon>Lefavirales</taxon>
        <taxon>Nudiviridae</taxon>
        <taxon>Alphanudivirus</taxon>
        <taxon>Alphanudivirus dromelanogasteris</taxon>
    </lineage>
</organism>
<feature type="region of interest" description="Disordered" evidence="1">
    <location>
        <begin position="85"/>
        <end position="120"/>
    </location>
</feature>
<reference evidence="3" key="1">
    <citation type="journal article" date="2015" name="PLoS Biol.">
        <title>The Discovery, Distribution, and Evolution of Viruses Associated with Drosophila melanogaster.</title>
        <authorList>
            <person name="Webster C.L."/>
            <person name="Waldron F.M."/>
            <person name="Robertson S."/>
            <person name="Crowson D."/>
            <person name="Ferrari G."/>
            <person name="Quintana J.F."/>
            <person name="Brouqui J.M."/>
            <person name="Bayne E.H."/>
            <person name="Longdon B."/>
            <person name="Buck A.H."/>
            <person name="Lazzaro B.P."/>
            <person name="Akorli J."/>
            <person name="Haddrill P.R."/>
            <person name="Obbard D.J."/>
        </authorList>
    </citation>
    <scope>NUCLEOTIDE SEQUENCE</scope>
</reference>
<sequence>MSSSDGDVNFQNSQPQTTMQQPQNLLKDATTTSGKRFVDYDFSNDSCKSFSRIAIIILIIIFCIVLLVGIFSKSMPTIYVVSSSNANPKPFAEESYPDNDVETPKSRKKRNIETMSESDQ</sequence>
<keyword evidence="2" id="KW-1133">Transmembrane helix</keyword>
<evidence type="ECO:0000256" key="2">
    <source>
        <dbReference type="SAM" id="Phobius"/>
    </source>
</evidence>
<keyword evidence="2" id="KW-0812">Transmembrane</keyword>
<dbReference type="EMBL" id="KP714101">
    <property type="protein sequence ID" value="AKH40338.1"/>
    <property type="molecule type" value="Genomic_DNA"/>
</dbReference>
<keyword evidence="2" id="KW-0472">Membrane</keyword>